<keyword evidence="1" id="KW-1133">Transmembrane helix</keyword>
<comment type="caution">
    <text evidence="2">The sequence shown here is derived from an EMBL/GenBank/DDBJ whole genome shotgun (WGS) entry which is preliminary data.</text>
</comment>
<evidence type="ECO:0000256" key="1">
    <source>
        <dbReference type="SAM" id="Phobius"/>
    </source>
</evidence>
<sequence length="163" mass="18598">MTLTTHAVVGVAAARLFPQMPVTAFLAGFCSHFLIDAIPHWDYHLRSAKYDVSNPLNNDMIIGSDFVFDLSKILFDFIFAYWLSFWIFSGDSRGVIFVGASAGMLPDALQFAYFKIRREPLISLQRFHQWIHTGKKLREQWIFGIVSQIMLSAAIIFLSFAIK</sequence>
<proteinExistence type="predicted"/>
<name>A0A1F5X2K2_9BACT</name>
<dbReference type="AlphaFoldDB" id="A0A1F5X2K2"/>
<evidence type="ECO:0000313" key="3">
    <source>
        <dbReference type="Proteomes" id="UP000178046"/>
    </source>
</evidence>
<feature type="transmembrane region" description="Helical" evidence="1">
    <location>
        <begin position="94"/>
        <end position="114"/>
    </location>
</feature>
<gene>
    <name evidence="2" type="ORF">A2924_00420</name>
</gene>
<accession>A0A1F5X2K2</accession>
<organism evidence="2 3">
    <name type="scientific">Candidatus Giovannonibacteria bacterium RIFCSPLOWO2_01_FULL_44_16</name>
    <dbReference type="NCBI Taxonomy" id="1798348"/>
    <lineage>
        <taxon>Bacteria</taxon>
        <taxon>Candidatus Giovannoniibacteriota</taxon>
    </lineage>
</organism>
<dbReference type="Proteomes" id="UP000178046">
    <property type="component" value="Unassembled WGS sequence"/>
</dbReference>
<feature type="transmembrane region" description="Helical" evidence="1">
    <location>
        <begin position="141"/>
        <end position="162"/>
    </location>
</feature>
<dbReference type="EMBL" id="MFIA01000026">
    <property type="protein sequence ID" value="OGF82138.1"/>
    <property type="molecule type" value="Genomic_DNA"/>
</dbReference>
<keyword evidence="1" id="KW-0812">Transmembrane</keyword>
<feature type="transmembrane region" description="Helical" evidence="1">
    <location>
        <begin position="66"/>
        <end position="88"/>
    </location>
</feature>
<evidence type="ECO:0000313" key="2">
    <source>
        <dbReference type="EMBL" id="OGF82138.1"/>
    </source>
</evidence>
<protein>
    <submittedName>
        <fullName evidence="2">Uncharacterized protein</fullName>
    </submittedName>
</protein>
<reference evidence="2 3" key="1">
    <citation type="journal article" date="2016" name="Nat. Commun.">
        <title>Thousands of microbial genomes shed light on interconnected biogeochemical processes in an aquifer system.</title>
        <authorList>
            <person name="Anantharaman K."/>
            <person name="Brown C.T."/>
            <person name="Hug L.A."/>
            <person name="Sharon I."/>
            <person name="Castelle C.J."/>
            <person name="Probst A.J."/>
            <person name="Thomas B.C."/>
            <person name="Singh A."/>
            <person name="Wilkins M.J."/>
            <person name="Karaoz U."/>
            <person name="Brodie E.L."/>
            <person name="Williams K.H."/>
            <person name="Hubbard S.S."/>
            <person name="Banfield J.F."/>
        </authorList>
    </citation>
    <scope>NUCLEOTIDE SEQUENCE [LARGE SCALE GENOMIC DNA]</scope>
</reference>
<keyword evidence="1" id="KW-0472">Membrane</keyword>